<dbReference type="Proteomes" id="UP000291084">
    <property type="component" value="Chromosome 3"/>
</dbReference>
<organism evidence="1 2">
    <name type="scientific">Vigna angularis var. angularis</name>
    <dbReference type="NCBI Taxonomy" id="157739"/>
    <lineage>
        <taxon>Eukaryota</taxon>
        <taxon>Viridiplantae</taxon>
        <taxon>Streptophyta</taxon>
        <taxon>Embryophyta</taxon>
        <taxon>Tracheophyta</taxon>
        <taxon>Spermatophyta</taxon>
        <taxon>Magnoliopsida</taxon>
        <taxon>eudicotyledons</taxon>
        <taxon>Gunneridae</taxon>
        <taxon>Pentapetalae</taxon>
        <taxon>rosids</taxon>
        <taxon>fabids</taxon>
        <taxon>Fabales</taxon>
        <taxon>Fabaceae</taxon>
        <taxon>Papilionoideae</taxon>
        <taxon>50 kb inversion clade</taxon>
        <taxon>NPAAA clade</taxon>
        <taxon>indigoferoid/millettioid clade</taxon>
        <taxon>Phaseoleae</taxon>
        <taxon>Vigna</taxon>
    </lineage>
</organism>
<gene>
    <name evidence="1" type="primary">Vigan.03G097100</name>
    <name evidence="1" type="ORF">VIGAN_03097100</name>
</gene>
<keyword evidence="2" id="KW-1185">Reference proteome</keyword>
<sequence length="74" mass="8377">MSMTAPLFHPSLPTPLRNICCLELSEWPSPLFLNRGSPIAHSCTKTVRRSKHRYQAPKMTLQLVDLHKPSPQSP</sequence>
<name>A0A0S3RL64_PHAAN</name>
<proteinExistence type="predicted"/>
<evidence type="ECO:0000313" key="2">
    <source>
        <dbReference type="Proteomes" id="UP000291084"/>
    </source>
</evidence>
<protein>
    <submittedName>
        <fullName evidence="1">Uncharacterized protein</fullName>
    </submittedName>
</protein>
<dbReference type="AlphaFoldDB" id="A0A0S3RL64"/>
<evidence type="ECO:0000313" key="1">
    <source>
        <dbReference type="EMBL" id="BAT81284.1"/>
    </source>
</evidence>
<accession>A0A0S3RL64</accession>
<reference evidence="1 2" key="1">
    <citation type="journal article" date="2015" name="Sci. Rep.">
        <title>The power of single molecule real-time sequencing technology in the de novo assembly of a eukaryotic genome.</title>
        <authorList>
            <person name="Sakai H."/>
            <person name="Naito K."/>
            <person name="Ogiso-Tanaka E."/>
            <person name="Takahashi Y."/>
            <person name="Iseki K."/>
            <person name="Muto C."/>
            <person name="Satou K."/>
            <person name="Teruya K."/>
            <person name="Shiroma A."/>
            <person name="Shimoji M."/>
            <person name="Hirano T."/>
            <person name="Itoh T."/>
            <person name="Kaga A."/>
            <person name="Tomooka N."/>
        </authorList>
    </citation>
    <scope>NUCLEOTIDE SEQUENCE [LARGE SCALE GENOMIC DNA]</scope>
    <source>
        <strain evidence="2">cv. Shumari</strain>
    </source>
</reference>
<feature type="non-terminal residue" evidence="1">
    <location>
        <position position="74"/>
    </location>
</feature>
<dbReference type="EMBL" id="AP015036">
    <property type="protein sequence ID" value="BAT81284.1"/>
    <property type="molecule type" value="Genomic_DNA"/>
</dbReference>